<feature type="compositionally biased region" description="Polar residues" evidence="16">
    <location>
        <begin position="280"/>
        <end position="305"/>
    </location>
</feature>
<evidence type="ECO:0000256" key="8">
    <source>
        <dbReference type="ARBA" id="ARBA00022786"/>
    </source>
</evidence>
<keyword evidence="9 14" id="KW-0862">Zinc</keyword>
<dbReference type="PANTHER" id="PTHR23163:SF0">
    <property type="entry name" value="E3 UBIQUITIN-PROTEIN LIGASE BRE1"/>
    <property type="match status" value="1"/>
</dbReference>
<feature type="coiled-coil region" evidence="15">
    <location>
        <begin position="651"/>
        <end position="720"/>
    </location>
</feature>
<dbReference type="Gene3D" id="3.30.40.10">
    <property type="entry name" value="Zinc/RING finger domain, C3HC4 (zinc finger)"/>
    <property type="match status" value="1"/>
</dbReference>
<dbReference type="InterPro" id="IPR018957">
    <property type="entry name" value="Znf_C3HC4_RING-type"/>
</dbReference>
<dbReference type="Proteomes" id="UP001150925">
    <property type="component" value="Unassembled WGS sequence"/>
</dbReference>
<comment type="catalytic activity">
    <reaction evidence="1 14">
        <text>S-ubiquitinyl-[E2 ubiquitin-conjugating enzyme]-L-cysteine + [acceptor protein]-L-lysine = [E2 ubiquitin-conjugating enzyme]-L-cysteine + N(6)-ubiquitinyl-[acceptor protein]-L-lysine.</text>
        <dbReference type="EC" id="2.3.2.27"/>
    </reaction>
</comment>
<evidence type="ECO:0000256" key="15">
    <source>
        <dbReference type="SAM" id="Coils"/>
    </source>
</evidence>
<dbReference type="EC" id="2.3.2.27" evidence="14"/>
<dbReference type="GO" id="GO:0005634">
    <property type="term" value="C:nucleus"/>
    <property type="evidence" value="ECO:0007669"/>
    <property type="project" value="UniProtKB-SubCell"/>
</dbReference>
<dbReference type="AlphaFoldDB" id="A0A9W8AUA9"/>
<dbReference type="OrthoDB" id="10266039at2759"/>
<keyword evidence="19" id="KW-1185">Reference proteome</keyword>
<dbReference type="InterPro" id="IPR001841">
    <property type="entry name" value="Znf_RING"/>
</dbReference>
<dbReference type="EMBL" id="JANBPY010000891">
    <property type="protein sequence ID" value="KAJ1962970.1"/>
    <property type="molecule type" value="Genomic_DNA"/>
</dbReference>
<reference evidence="18" key="1">
    <citation type="submission" date="2022-07" db="EMBL/GenBank/DDBJ databases">
        <title>Phylogenomic reconstructions and comparative analyses of Kickxellomycotina fungi.</title>
        <authorList>
            <person name="Reynolds N.K."/>
            <person name="Stajich J.E."/>
            <person name="Barry K."/>
            <person name="Grigoriev I.V."/>
            <person name="Crous P."/>
            <person name="Smith M.E."/>
        </authorList>
    </citation>
    <scope>NUCLEOTIDE SEQUENCE</scope>
    <source>
        <strain evidence="18">RSA 1196</strain>
    </source>
</reference>
<feature type="coiled-coil region" evidence="15">
    <location>
        <begin position="770"/>
        <end position="797"/>
    </location>
</feature>
<comment type="caution">
    <text evidence="18">The sequence shown here is derived from an EMBL/GenBank/DDBJ whole genome shotgun (WGS) entry which is preliminary data.</text>
</comment>
<feature type="domain" description="RING-type" evidence="17">
    <location>
        <begin position="817"/>
        <end position="855"/>
    </location>
</feature>
<evidence type="ECO:0000256" key="4">
    <source>
        <dbReference type="ARBA" id="ARBA00005555"/>
    </source>
</evidence>
<evidence type="ECO:0000256" key="6">
    <source>
        <dbReference type="ARBA" id="ARBA00022723"/>
    </source>
</evidence>
<dbReference type="PANTHER" id="PTHR23163">
    <property type="entry name" value="RING FINGER PROTEIN-RELATED"/>
    <property type="match status" value="1"/>
</dbReference>
<accession>A0A9W8AUA9</accession>
<dbReference type="GO" id="GO:0016567">
    <property type="term" value="P:protein ubiquitination"/>
    <property type="evidence" value="ECO:0007669"/>
    <property type="project" value="UniProtKB-UniRule"/>
</dbReference>
<protein>
    <recommendedName>
        <fullName evidence="14">E3 ubiquitin protein ligase</fullName>
        <ecNumber evidence="14">2.3.2.27</ecNumber>
    </recommendedName>
</protein>
<feature type="coiled-coil region" evidence="15">
    <location>
        <begin position="595"/>
        <end position="622"/>
    </location>
</feature>
<proteinExistence type="inferred from homology"/>
<feature type="region of interest" description="Disordered" evidence="16">
    <location>
        <begin position="271"/>
        <end position="305"/>
    </location>
</feature>
<dbReference type="CDD" id="cd16499">
    <property type="entry name" value="RING-HC_Bre1-like"/>
    <property type="match status" value="1"/>
</dbReference>
<dbReference type="GO" id="GO:0033503">
    <property type="term" value="C:HULC complex"/>
    <property type="evidence" value="ECO:0007669"/>
    <property type="project" value="TreeGrafter"/>
</dbReference>
<evidence type="ECO:0000256" key="7">
    <source>
        <dbReference type="ARBA" id="ARBA00022771"/>
    </source>
</evidence>
<comment type="similarity">
    <text evidence="4 14">Belongs to the BRE1 family.</text>
</comment>
<dbReference type="InterPro" id="IPR013083">
    <property type="entry name" value="Znf_RING/FYVE/PHD"/>
</dbReference>
<dbReference type="SMART" id="SM00184">
    <property type="entry name" value="RING"/>
    <property type="match status" value="1"/>
</dbReference>
<evidence type="ECO:0000259" key="17">
    <source>
        <dbReference type="PROSITE" id="PS50089"/>
    </source>
</evidence>
<keyword evidence="5 14" id="KW-0808">Transferase</keyword>
<comment type="pathway">
    <text evidence="3 14">Protein modification; protein ubiquitination.</text>
</comment>
<evidence type="ECO:0000256" key="16">
    <source>
        <dbReference type="SAM" id="MobiDB-lite"/>
    </source>
</evidence>
<dbReference type="GO" id="GO:0006325">
    <property type="term" value="P:chromatin organization"/>
    <property type="evidence" value="ECO:0007669"/>
    <property type="project" value="UniProtKB-KW"/>
</dbReference>
<dbReference type="SUPFAM" id="SSF57850">
    <property type="entry name" value="RING/U-box"/>
    <property type="match status" value="1"/>
</dbReference>
<dbReference type="InterPro" id="IPR017907">
    <property type="entry name" value="Znf_RING_CS"/>
</dbReference>
<comment type="subcellular location">
    <subcellularLocation>
        <location evidence="2 14">Nucleus</location>
    </subcellularLocation>
</comment>
<keyword evidence="7 13" id="KW-0863">Zinc-finger</keyword>
<evidence type="ECO:0000256" key="11">
    <source>
        <dbReference type="ARBA" id="ARBA00023054"/>
    </source>
</evidence>
<evidence type="ECO:0000256" key="13">
    <source>
        <dbReference type="PROSITE-ProRule" id="PRU00175"/>
    </source>
</evidence>
<feature type="region of interest" description="Disordered" evidence="16">
    <location>
        <begin position="1"/>
        <end position="53"/>
    </location>
</feature>
<dbReference type="PROSITE" id="PS50089">
    <property type="entry name" value="ZF_RING_2"/>
    <property type="match status" value="1"/>
</dbReference>
<keyword evidence="18" id="KW-0012">Acyltransferase</keyword>
<feature type="coiled-coil region" evidence="15">
    <location>
        <begin position="233"/>
        <end position="260"/>
    </location>
</feature>
<keyword evidence="8 14" id="KW-0833">Ubl conjugation pathway</keyword>
<evidence type="ECO:0000256" key="2">
    <source>
        <dbReference type="ARBA" id="ARBA00004123"/>
    </source>
</evidence>
<dbReference type="PROSITE" id="PS00518">
    <property type="entry name" value="ZF_RING_1"/>
    <property type="match status" value="1"/>
</dbReference>
<evidence type="ECO:0000256" key="10">
    <source>
        <dbReference type="ARBA" id="ARBA00022853"/>
    </source>
</evidence>
<feature type="compositionally biased region" description="Basic and acidic residues" evidence="16">
    <location>
        <begin position="36"/>
        <end position="48"/>
    </location>
</feature>
<evidence type="ECO:0000256" key="14">
    <source>
        <dbReference type="RuleBase" id="RU365038"/>
    </source>
</evidence>
<dbReference type="Pfam" id="PF08647">
    <property type="entry name" value="BRE1"/>
    <property type="match status" value="1"/>
</dbReference>
<gene>
    <name evidence="18" type="primary">BRE1</name>
    <name evidence="18" type="ORF">IWQ62_003363</name>
</gene>
<sequence>MADKKRSSEESLTVSNASMPDDQQPPLKKRVTSTMDVHDPSTVHDDGHSPWGPDVLQQFKREAVFRKMREFQRENETLSSDLEHLQDQTSQQRLQLGWLSTGWDRLTQNLEQLSAVVQSVPVQEEPPSQSLLHWLLTSQPTSSISSEQEVPDPIRQRTDKIQSLTSSIAQAVNRLLDERRVWLDTHADDLISTEDKKRLAQQIYTEQQRLVTLLEHQAERRDAAESDTLSSKLELALRQSAELKHQLETTRQLLARSERKCDRLRSPATSHIFQDDIASSKPSPTQGEAPTETPTVTKSDTSPTVTTEALEEANRLSEARLRELEELREERATLRQERDQLILQWESLPDQRVADSSLYRHVLARKEFYQGEAQHLHDLLEKAQTELEDIKARRLQFQENVESEALARRKTLESQIKRLEGDATRLRANRDHYQQLHLAHSAKEGPELKASQEIRSLANSRKERIVALTNEVHRLRVKLAAHAGDAQAVEFYQTDEERSFTEGLQQRLEEAERNVVELTQQLEAYQSATQTEDQTTLQSSLVEAQRWQTRANELESELAKIRAKYQPSEETDTGEGQATDSTPLTQQQQQPVGSISSLLAKIEEYDNRVKQLELDCAAYKMGEQNINKELESISKSWDELHEQNTRRVLDIAKREDQIQQLQAERGRMLQKFNVLNKQRDQHSNLNFVLKRQLEKQQELLKALEDKEKLLTKQVQNLEKEVALNQGAVRVCKEKLVEFTLRNTELTDVVNKGEHRINDLQKMLGERNLAYEKEAHQTKRLMEENAQLKRRLERNSKEGAVDEELRNERDEYKTLLKCSSCLTRFKSHVLLRCMHVFCHECIQARLDTRQRKCPSCAEPFGTNDVRKIFL</sequence>
<dbReference type="GO" id="GO:0061630">
    <property type="term" value="F:ubiquitin protein ligase activity"/>
    <property type="evidence" value="ECO:0007669"/>
    <property type="project" value="UniProtKB-EC"/>
</dbReference>
<feature type="compositionally biased region" description="Polar residues" evidence="16">
    <location>
        <begin position="574"/>
        <end position="592"/>
    </location>
</feature>
<feature type="coiled-coil region" evidence="15">
    <location>
        <begin position="501"/>
        <end position="564"/>
    </location>
</feature>
<dbReference type="InterPro" id="IPR013956">
    <property type="entry name" value="E3_ubiquit_lig_Bre1"/>
</dbReference>
<evidence type="ECO:0000256" key="1">
    <source>
        <dbReference type="ARBA" id="ARBA00000900"/>
    </source>
</evidence>
<dbReference type="Pfam" id="PF00097">
    <property type="entry name" value="zf-C3HC4"/>
    <property type="match status" value="1"/>
</dbReference>
<evidence type="ECO:0000313" key="19">
    <source>
        <dbReference type="Proteomes" id="UP001150925"/>
    </source>
</evidence>
<evidence type="ECO:0000313" key="18">
    <source>
        <dbReference type="EMBL" id="KAJ1962970.1"/>
    </source>
</evidence>
<evidence type="ECO:0000256" key="3">
    <source>
        <dbReference type="ARBA" id="ARBA00004906"/>
    </source>
</evidence>
<keyword evidence="12 14" id="KW-0539">Nucleus</keyword>
<feature type="region of interest" description="Disordered" evidence="16">
    <location>
        <begin position="564"/>
        <end position="592"/>
    </location>
</feature>
<keyword evidence="11 14" id="KW-0175">Coiled coil</keyword>
<organism evidence="18 19">
    <name type="scientific">Dispira parvispora</name>
    <dbReference type="NCBI Taxonomy" id="1520584"/>
    <lineage>
        <taxon>Eukaryota</taxon>
        <taxon>Fungi</taxon>
        <taxon>Fungi incertae sedis</taxon>
        <taxon>Zoopagomycota</taxon>
        <taxon>Kickxellomycotina</taxon>
        <taxon>Dimargaritomycetes</taxon>
        <taxon>Dimargaritales</taxon>
        <taxon>Dimargaritaceae</taxon>
        <taxon>Dispira</taxon>
    </lineage>
</organism>
<feature type="coiled-coil region" evidence="15">
    <location>
        <begin position="307"/>
        <end position="436"/>
    </location>
</feature>
<keyword evidence="6 14" id="KW-0479">Metal-binding</keyword>
<evidence type="ECO:0000256" key="5">
    <source>
        <dbReference type="ARBA" id="ARBA00022679"/>
    </source>
</evidence>
<keyword evidence="10 14" id="KW-0156">Chromatin regulator</keyword>
<dbReference type="GO" id="GO:0008270">
    <property type="term" value="F:zinc ion binding"/>
    <property type="evidence" value="ECO:0007669"/>
    <property type="project" value="UniProtKB-KW"/>
</dbReference>
<name>A0A9W8AUA9_9FUNG</name>
<evidence type="ECO:0000256" key="9">
    <source>
        <dbReference type="ARBA" id="ARBA00022833"/>
    </source>
</evidence>
<evidence type="ECO:0000256" key="12">
    <source>
        <dbReference type="ARBA" id="ARBA00023242"/>
    </source>
</evidence>